<dbReference type="PANTHER" id="PTHR22602">
    <property type="entry name" value="TRANSFERASE CAF17, MITOCHONDRIAL-RELATED"/>
    <property type="match status" value="1"/>
</dbReference>
<organism evidence="4 5">
    <name type="scientific">Dermacoccus nishinomiyaensis</name>
    <dbReference type="NCBI Taxonomy" id="1274"/>
    <lineage>
        <taxon>Bacteria</taxon>
        <taxon>Bacillati</taxon>
        <taxon>Actinomycetota</taxon>
        <taxon>Actinomycetes</taxon>
        <taxon>Micrococcales</taxon>
        <taxon>Dermacoccaceae</taxon>
        <taxon>Dermacoccus</taxon>
    </lineage>
</organism>
<name>A0A075JHW0_9MICO</name>
<proteinExistence type="predicted"/>
<dbReference type="OrthoDB" id="9796287at2"/>
<dbReference type="HOGENOM" id="CLU_007884_6_0_11"/>
<dbReference type="RefSeq" id="WP_150112852.1">
    <property type="nucleotide sequence ID" value="NZ_CP008889.1"/>
</dbReference>
<accession>A0A075JHW0</accession>
<dbReference type="PANTHER" id="PTHR22602:SF0">
    <property type="entry name" value="TRANSFERASE CAF17, MITOCHONDRIAL-RELATED"/>
    <property type="match status" value="1"/>
</dbReference>
<reference evidence="4 5" key="1">
    <citation type="submission" date="2014-07" db="EMBL/GenBank/DDBJ databases">
        <title>Genome Sequencing of Dermacoccus nishinomiyaensis.</title>
        <authorList>
            <person name="Hong K.W."/>
            <person name="Chan K.G."/>
        </authorList>
    </citation>
    <scope>NUCLEOTIDE SEQUENCE [LARGE SCALE GENOMIC DNA]</scope>
    <source>
        <strain evidence="4 5">M25</strain>
    </source>
</reference>
<dbReference type="KEGG" id="dni:HX89_11865"/>
<evidence type="ECO:0000256" key="1">
    <source>
        <dbReference type="ARBA" id="ARBA00022946"/>
    </source>
</evidence>
<dbReference type="GeneID" id="41842468"/>
<dbReference type="GO" id="GO:0016226">
    <property type="term" value="P:iron-sulfur cluster assembly"/>
    <property type="evidence" value="ECO:0007669"/>
    <property type="project" value="TreeGrafter"/>
</dbReference>
<dbReference type="eggNOG" id="COG0354">
    <property type="taxonomic scope" value="Bacteria"/>
</dbReference>
<evidence type="ECO:0000313" key="4">
    <source>
        <dbReference type="EMBL" id="AIF41514.1"/>
    </source>
</evidence>
<dbReference type="Proteomes" id="UP000027986">
    <property type="component" value="Chromosome"/>
</dbReference>
<dbReference type="Pfam" id="PF01571">
    <property type="entry name" value="GCV_T"/>
    <property type="match status" value="1"/>
</dbReference>
<dbReference type="InterPro" id="IPR027266">
    <property type="entry name" value="TrmE/GcvT-like"/>
</dbReference>
<dbReference type="InterPro" id="IPR006222">
    <property type="entry name" value="GCVT_N"/>
</dbReference>
<protein>
    <recommendedName>
        <fullName evidence="3">GCVT N-terminal domain-containing protein</fullName>
    </recommendedName>
</protein>
<evidence type="ECO:0000313" key="5">
    <source>
        <dbReference type="Proteomes" id="UP000027986"/>
    </source>
</evidence>
<dbReference type="AlphaFoldDB" id="A0A075JHW0"/>
<feature type="domain" description="GCVT N-terminal" evidence="3">
    <location>
        <begin position="70"/>
        <end position="181"/>
    </location>
</feature>
<dbReference type="InterPro" id="IPR017703">
    <property type="entry name" value="YgfZ/GCV_T_CS"/>
</dbReference>
<dbReference type="NCBIfam" id="TIGR03317">
    <property type="entry name" value="ygfZ_signature"/>
    <property type="match status" value="1"/>
</dbReference>
<dbReference type="SUPFAM" id="SSF103025">
    <property type="entry name" value="Folate-binding domain"/>
    <property type="match status" value="1"/>
</dbReference>
<gene>
    <name evidence="4" type="ORF">HX89_11865</name>
</gene>
<dbReference type="Gene3D" id="3.30.1360.120">
    <property type="entry name" value="Probable tRNA modification gtpase trme, domain 1"/>
    <property type="match status" value="1"/>
</dbReference>
<evidence type="ECO:0000259" key="3">
    <source>
        <dbReference type="Pfam" id="PF01571"/>
    </source>
</evidence>
<keyword evidence="1" id="KW-0809">Transit peptide</keyword>
<dbReference type="InterPro" id="IPR045179">
    <property type="entry name" value="YgfZ/GcvT"/>
</dbReference>
<sequence length="385" mass="41437">MQPLPPEVSDADRAMNPDTVDAAHVGATANAPASQHDAAHTGDRSPSLDLPGAVAADGVWASVPAHYGNPLAEQRALEQGRAHVDLSARGVVRVAGPDRLSWLHSMTTQHLADLAPFTSTETLVLSPHGHVEFALHVVDDGEATWLTTDPGRSAELAAWLRRMQFMLRVEVADVSDEHAVIGEVNDEESTPEQVRETGVIAWRDPWPALGPMSAAYGPSAQHPGSERRWRELIVPRERFEAVFAKAQPAGLWAAEALRVAAWRPDGLLEVDHRTIPHELDWLRSAVHLQKGCYRGQETVARVHNLGRPPRRLAFVHLDGSDHTLPEVGAEVMVPGAPRAAGRLTSVARHHIDGPIGLVVLKRSTPADAPLLIGGVAAAQTVIVAP</sequence>
<dbReference type="EMBL" id="CP008889">
    <property type="protein sequence ID" value="AIF41514.1"/>
    <property type="molecule type" value="Genomic_DNA"/>
</dbReference>
<keyword evidence="5" id="KW-1185">Reference proteome</keyword>
<feature type="region of interest" description="Disordered" evidence="2">
    <location>
        <begin position="30"/>
        <end position="50"/>
    </location>
</feature>
<dbReference type="Gene3D" id="2.40.30.160">
    <property type="match status" value="1"/>
</dbReference>
<evidence type="ECO:0000256" key="2">
    <source>
        <dbReference type="SAM" id="MobiDB-lite"/>
    </source>
</evidence>